<feature type="domain" description="Methylated-DNA-[protein]-cysteine S-methyltransferase DNA binding" evidence="9">
    <location>
        <begin position="73"/>
        <end position="154"/>
    </location>
</feature>
<evidence type="ECO:0000313" key="11">
    <source>
        <dbReference type="Proteomes" id="UP000461162"/>
    </source>
</evidence>
<evidence type="ECO:0000313" key="10">
    <source>
        <dbReference type="EMBL" id="MUM77432.1"/>
    </source>
</evidence>
<evidence type="ECO:0000259" key="9">
    <source>
        <dbReference type="Pfam" id="PF01035"/>
    </source>
</evidence>
<dbReference type="FunFam" id="1.10.10.10:FF:000214">
    <property type="entry name" value="Methylated-DNA--protein-cysteine methyltransferase"/>
    <property type="match status" value="1"/>
</dbReference>
<dbReference type="InterPro" id="IPR014048">
    <property type="entry name" value="MethylDNA_cys_MeTrfase_DNA-bd"/>
</dbReference>
<evidence type="ECO:0000256" key="5">
    <source>
        <dbReference type="ARBA" id="ARBA00022679"/>
    </source>
</evidence>
<gene>
    <name evidence="10" type="ORF">GKC30_07300</name>
</gene>
<evidence type="ECO:0000256" key="4">
    <source>
        <dbReference type="ARBA" id="ARBA00022603"/>
    </source>
</evidence>
<comment type="similarity">
    <text evidence="2">Belongs to the MGMT family.</text>
</comment>
<accession>A0A7K1KNG1</accession>
<comment type="caution">
    <text evidence="10">The sequence shown here is derived from an EMBL/GenBank/DDBJ whole genome shotgun (WGS) entry which is preliminary data.</text>
</comment>
<evidence type="ECO:0000256" key="2">
    <source>
        <dbReference type="ARBA" id="ARBA00008711"/>
    </source>
</evidence>
<dbReference type="Pfam" id="PF01035">
    <property type="entry name" value="DNA_binding_1"/>
    <property type="match status" value="1"/>
</dbReference>
<dbReference type="PANTHER" id="PTHR10815">
    <property type="entry name" value="METHYLATED-DNA--PROTEIN-CYSTEINE METHYLTRANSFERASE"/>
    <property type="match status" value="1"/>
</dbReference>
<comment type="catalytic activity">
    <reaction evidence="8">
        <text>a 6-O-methyl-2'-deoxyguanosine in DNA + L-cysteinyl-[protein] = S-methyl-L-cysteinyl-[protein] + a 2'-deoxyguanosine in DNA</text>
        <dbReference type="Rhea" id="RHEA:24000"/>
        <dbReference type="Rhea" id="RHEA-COMP:10131"/>
        <dbReference type="Rhea" id="RHEA-COMP:10132"/>
        <dbReference type="Rhea" id="RHEA-COMP:11367"/>
        <dbReference type="Rhea" id="RHEA-COMP:11368"/>
        <dbReference type="ChEBI" id="CHEBI:29950"/>
        <dbReference type="ChEBI" id="CHEBI:82612"/>
        <dbReference type="ChEBI" id="CHEBI:85445"/>
        <dbReference type="ChEBI" id="CHEBI:85448"/>
        <dbReference type="EC" id="2.1.1.63"/>
    </reaction>
</comment>
<protein>
    <recommendedName>
        <fullName evidence="3">methylated-DNA--[protein]-cysteine S-methyltransferase</fullName>
        <ecNumber evidence="3">2.1.1.63</ecNumber>
    </recommendedName>
</protein>
<keyword evidence="5 10" id="KW-0808">Transferase</keyword>
<dbReference type="PANTHER" id="PTHR10815:SF13">
    <property type="entry name" value="METHYLATED-DNA--PROTEIN-CYSTEINE METHYLTRANSFERASE"/>
    <property type="match status" value="1"/>
</dbReference>
<keyword evidence="7" id="KW-0234">DNA repair</keyword>
<comment type="catalytic activity">
    <reaction evidence="1">
        <text>a 4-O-methyl-thymidine in DNA + L-cysteinyl-[protein] = a thymidine in DNA + S-methyl-L-cysteinyl-[protein]</text>
        <dbReference type="Rhea" id="RHEA:53428"/>
        <dbReference type="Rhea" id="RHEA-COMP:10131"/>
        <dbReference type="Rhea" id="RHEA-COMP:10132"/>
        <dbReference type="Rhea" id="RHEA-COMP:13555"/>
        <dbReference type="Rhea" id="RHEA-COMP:13556"/>
        <dbReference type="ChEBI" id="CHEBI:29950"/>
        <dbReference type="ChEBI" id="CHEBI:82612"/>
        <dbReference type="ChEBI" id="CHEBI:137386"/>
        <dbReference type="ChEBI" id="CHEBI:137387"/>
        <dbReference type="EC" id="2.1.1.63"/>
    </reaction>
</comment>
<keyword evidence="4 10" id="KW-0489">Methyltransferase</keyword>
<evidence type="ECO:0000256" key="6">
    <source>
        <dbReference type="ARBA" id="ARBA00022763"/>
    </source>
</evidence>
<dbReference type="CDD" id="cd06445">
    <property type="entry name" value="ATase"/>
    <property type="match status" value="1"/>
</dbReference>
<dbReference type="EMBL" id="WODC01000004">
    <property type="protein sequence ID" value="MUM77432.1"/>
    <property type="molecule type" value="Genomic_DNA"/>
</dbReference>
<dbReference type="InterPro" id="IPR036217">
    <property type="entry name" value="MethylDNA_cys_MeTrfase_DNAb"/>
</dbReference>
<dbReference type="RefSeq" id="WP_155933583.1">
    <property type="nucleotide sequence ID" value="NZ_WODC01000004.1"/>
</dbReference>
<dbReference type="GO" id="GO:0003908">
    <property type="term" value="F:methylated-DNA-[protein]-cysteine S-methyltransferase activity"/>
    <property type="evidence" value="ECO:0007669"/>
    <property type="project" value="UniProtKB-EC"/>
</dbReference>
<sequence>MKECIVADPLALSLTWESGRLVRLNVHWATAVAESHVLSDEARLLKQALFRYVSGLDPDWPALPYDLSGLTGFQRAALEVLARVPRGTMRTYGELAAEMGKPQAARAVGRAMATNPFPLIYPCHRVVGASGKLTGFSGEGGIKLKERLLRLEGAL</sequence>
<dbReference type="InterPro" id="IPR036388">
    <property type="entry name" value="WH-like_DNA-bd_sf"/>
</dbReference>
<keyword evidence="6" id="KW-0227">DNA damage</keyword>
<proteinExistence type="inferred from homology"/>
<dbReference type="GO" id="GO:0006281">
    <property type="term" value="P:DNA repair"/>
    <property type="evidence" value="ECO:0007669"/>
    <property type="project" value="UniProtKB-KW"/>
</dbReference>
<name>A0A7K1KNG1_9BACT</name>
<evidence type="ECO:0000256" key="1">
    <source>
        <dbReference type="ARBA" id="ARBA00001286"/>
    </source>
</evidence>
<evidence type="ECO:0000256" key="3">
    <source>
        <dbReference type="ARBA" id="ARBA00011918"/>
    </source>
</evidence>
<reference evidence="10 11" key="1">
    <citation type="submission" date="2019-11" db="EMBL/GenBank/DDBJ databases">
        <title>Pseudodesulfovibrio alkaliphilus, sp. nov., an alkaliphilic sulfate-reducing bacteria from mud volcano of Taman peninsula, Russia.</title>
        <authorList>
            <person name="Frolova A."/>
            <person name="Merkel A.Y."/>
            <person name="Slobodkin A.I."/>
        </authorList>
    </citation>
    <scope>NUCLEOTIDE SEQUENCE [LARGE SCALE GENOMIC DNA]</scope>
    <source>
        <strain evidence="10 11">F-1</strain>
    </source>
</reference>
<dbReference type="AlphaFoldDB" id="A0A7K1KNG1"/>
<evidence type="ECO:0000256" key="8">
    <source>
        <dbReference type="ARBA" id="ARBA00049348"/>
    </source>
</evidence>
<keyword evidence="11" id="KW-1185">Reference proteome</keyword>
<dbReference type="GO" id="GO:0032259">
    <property type="term" value="P:methylation"/>
    <property type="evidence" value="ECO:0007669"/>
    <property type="project" value="UniProtKB-KW"/>
</dbReference>
<organism evidence="10 11">
    <name type="scientific">Pseudodesulfovibrio alkaliphilus</name>
    <dbReference type="NCBI Taxonomy" id="2661613"/>
    <lineage>
        <taxon>Bacteria</taxon>
        <taxon>Pseudomonadati</taxon>
        <taxon>Thermodesulfobacteriota</taxon>
        <taxon>Desulfovibrionia</taxon>
        <taxon>Desulfovibrionales</taxon>
        <taxon>Desulfovibrionaceae</taxon>
    </lineage>
</organism>
<dbReference type="Gene3D" id="1.10.10.10">
    <property type="entry name" value="Winged helix-like DNA-binding domain superfamily/Winged helix DNA-binding domain"/>
    <property type="match status" value="1"/>
</dbReference>
<dbReference type="NCBIfam" id="TIGR00589">
    <property type="entry name" value="ogt"/>
    <property type="match status" value="1"/>
</dbReference>
<evidence type="ECO:0000256" key="7">
    <source>
        <dbReference type="ARBA" id="ARBA00023204"/>
    </source>
</evidence>
<dbReference type="SUPFAM" id="SSF46767">
    <property type="entry name" value="Methylated DNA-protein cysteine methyltransferase, C-terminal domain"/>
    <property type="match status" value="1"/>
</dbReference>
<dbReference type="Proteomes" id="UP000461162">
    <property type="component" value="Unassembled WGS sequence"/>
</dbReference>
<dbReference type="EC" id="2.1.1.63" evidence="3"/>